<feature type="transmembrane region" description="Helical" evidence="4">
    <location>
        <begin position="346"/>
        <end position="369"/>
    </location>
</feature>
<dbReference type="Pfam" id="PF07691">
    <property type="entry name" value="PA14"/>
    <property type="match status" value="1"/>
</dbReference>
<feature type="domain" description="PA14" evidence="6">
    <location>
        <begin position="118"/>
        <end position="252"/>
    </location>
</feature>
<reference evidence="7" key="1">
    <citation type="submission" date="2023-07" db="EMBL/GenBank/DDBJ databases">
        <authorList>
            <consortium name="AG Swart"/>
            <person name="Singh M."/>
            <person name="Singh A."/>
            <person name="Seah K."/>
            <person name="Emmerich C."/>
        </authorList>
    </citation>
    <scope>NUCLEOTIDE SEQUENCE</scope>
    <source>
        <strain evidence="7">DP1</strain>
    </source>
</reference>
<dbReference type="InterPro" id="IPR037524">
    <property type="entry name" value="PA14/GLEYA"/>
</dbReference>
<dbReference type="Pfam" id="PF13948">
    <property type="entry name" value="DUF4215"/>
    <property type="match status" value="1"/>
</dbReference>
<evidence type="ECO:0000256" key="1">
    <source>
        <dbReference type="ARBA" id="ARBA00022729"/>
    </source>
</evidence>
<evidence type="ECO:0000256" key="5">
    <source>
        <dbReference type="SAM" id="SignalP"/>
    </source>
</evidence>
<feature type="transmembrane region" description="Helical" evidence="4">
    <location>
        <begin position="644"/>
        <end position="662"/>
    </location>
</feature>
<dbReference type="AlphaFoldDB" id="A0AAD2D2Y9"/>
<feature type="transmembrane region" description="Helical" evidence="4">
    <location>
        <begin position="381"/>
        <end position="403"/>
    </location>
</feature>
<keyword evidence="3" id="KW-1015">Disulfide bond</keyword>
<evidence type="ECO:0000256" key="4">
    <source>
        <dbReference type="SAM" id="Phobius"/>
    </source>
</evidence>
<feature type="transmembrane region" description="Helical" evidence="4">
    <location>
        <begin position="454"/>
        <end position="475"/>
    </location>
</feature>
<feature type="transmembrane region" description="Helical" evidence="4">
    <location>
        <begin position="674"/>
        <end position="695"/>
    </location>
</feature>
<keyword evidence="1 5" id="KW-0732">Signal</keyword>
<keyword evidence="4" id="KW-1133">Transmembrane helix</keyword>
<feature type="transmembrane region" description="Helical" evidence="4">
    <location>
        <begin position="611"/>
        <end position="632"/>
    </location>
</feature>
<evidence type="ECO:0000313" key="7">
    <source>
        <dbReference type="EMBL" id="CAI2377708.1"/>
    </source>
</evidence>
<evidence type="ECO:0000256" key="3">
    <source>
        <dbReference type="ARBA" id="ARBA00023157"/>
    </source>
</evidence>
<sequence>MVAALGFLCLVVTAWCQGIGSVVETRVGRERILEIEDSFEYEPLKDMHFSSFLKDNFGNKIGTGGEILYLFVCKKDCSTDSQFPVGENYLMQDMGNGDYEYVYQPQEEGELKFTILQMHQGNIKAEYSNRLNPSEVYGVSNMTSMSYNWGSGPLWGSKFNNVAITMEVYLKIPATDNYILKVNVDDVLTLYLDNDMLFTAQYPTVTTWTPLRLEGNHLYYLKMIFQENVGPAQFSVKWSSSTISEQVINSNLLLYPAVIQEIQGTVKCLDGYLFDSFQGCLHICGDWIRTSEEACDDKNHEDGDGCAKDCSIVEKNYTCQFSQSEQRDICKHQERIPNETQETKTVAISINCIVGVGVVSNLISSLFFTGSSQSMFSSINLLQLMFLFPLLRVYLPVTVLQFYEELEWSSFSFRFLTLQDRPFLKDTLTQFSESETDDILNLVGISYKSSLPNLLSPISTFLVLLIPHILIISLYCCCRSTKRCEKVQKIIKKLYYFLTFKLHIRSGIQLIIFASISTLTEVQRFDYSRTVTVVSLLLAFIFLFCILALIITNALVWLAKRNKDEDSGTLYFAEYFSGLSHTNMAKLYTLADLTRKFSILLALIFLKEWNIFVRVGVICAIQSLFTIYLILFRPFELTRDNLKELLIEIMIFIYTVLFIFMAKKQSWEEIIAKLYIYLVMANIAITTIISTFCLCKDFIKKLKFPKRVENKITNIELPKKTPKVADESRISKISNDRFLRQNQSSKFYRQSNLYKIRNEINSIQPHLNSE</sequence>
<evidence type="ECO:0000256" key="2">
    <source>
        <dbReference type="ARBA" id="ARBA00022737"/>
    </source>
</evidence>
<evidence type="ECO:0000313" key="8">
    <source>
        <dbReference type="Proteomes" id="UP001295684"/>
    </source>
</evidence>
<keyword evidence="4" id="KW-0472">Membrane</keyword>
<organism evidence="7 8">
    <name type="scientific">Euplotes crassus</name>
    <dbReference type="NCBI Taxonomy" id="5936"/>
    <lineage>
        <taxon>Eukaryota</taxon>
        <taxon>Sar</taxon>
        <taxon>Alveolata</taxon>
        <taxon>Ciliophora</taxon>
        <taxon>Intramacronucleata</taxon>
        <taxon>Spirotrichea</taxon>
        <taxon>Hypotrichia</taxon>
        <taxon>Euplotida</taxon>
        <taxon>Euplotidae</taxon>
        <taxon>Moneuplotes</taxon>
    </lineage>
</organism>
<accession>A0AAD2D2Y9</accession>
<protein>
    <recommendedName>
        <fullName evidence="6">PA14 domain-containing protein</fullName>
    </recommendedName>
</protein>
<dbReference type="PROSITE" id="PS51820">
    <property type="entry name" value="PA14"/>
    <property type="match status" value="1"/>
</dbReference>
<feature type="chain" id="PRO_5042171871" description="PA14 domain-containing protein" evidence="5">
    <location>
        <begin position="17"/>
        <end position="770"/>
    </location>
</feature>
<gene>
    <name evidence="7" type="ORF">ECRASSUSDP1_LOCUS19097</name>
</gene>
<keyword evidence="2" id="KW-0677">Repeat</keyword>
<dbReference type="InterPro" id="IPR011936">
    <property type="entry name" value="Myxo_disulph_rpt"/>
</dbReference>
<dbReference type="EMBL" id="CAMPGE010019365">
    <property type="protein sequence ID" value="CAI2377708.1"/>
    <property type="molecule type" value="Genomic_DNA"/>
</dbReference>
<evidence type="ECO:0000259" key="6">
    <source>
        <dbReference type="PROSITE" id="PS51820"/>
    </source>
</evidence>
<keyword evidence="8" id="KW-1185">Reference proteome</keyword>
<dbReference type="Gene3D" id="3.90.182.10">
    <property type="entry name" value="Toxin - Anthrax Protective Antigen,domain 1"/>
    <property type="match status" value="1"/>
</dbReference>
<dbReference type="SUPFAM" id="SSF56988">
    <property type="entry name" value="Anthrax protective antigen"/>
    <property type="match status" value="1"/>
</dbReference>
<dbReference type="NCBIfam" id="TIGR02232">
    <property type="entry name" value="myxo_disulf_rpt"/>
    <property type="match status" value="1"/>
</dbReference>
<comment type="caution">
    <text evidence="7">The sequence shown here is derived from an EMBL/GenBank/DDBJ whole genome shotgun (WGS) entry which is preliminary data.</text>
</comment>
<name>A0AAD2D2Y9_EUPCR</name>
<dbReference type="Proteomes" id="UP001295684">
    <property type="component" value="Unassembled WGS sequence"/>
</dbReference>
<keyword evidence="4" id="KW-0812">Transmembrane</keyword>
<dbReference type="InterPro" id="IPR011658">
    <property type="entry name" value="PA14_dom"/>
</dbReference>
<feature type="transmembrane region" description="Helical" evidence="4">
    <location>
        <begin position="536"/>
        <end position="558"/>
    </location>
</feature>
<proteinExistence type="predicted"/>
<feature type="transmembrane region" description="Helical" evidence="4">
    <location>
        <begin position="495"/>
        <end position="516"/>
    </location>
</feature>
<feature type="signal peptide" evidence="5">
    <location>
        <begin position="1"/>
        <end position="16"/>
    </location>
</feature>